<comment type="caution">
    <text evidence="2">The sequence shown here is derived from an EMBL/GenBank/DDBJ whole genome shotgun (WGS) entry which is preliminary data.</text>
</comment>
<reference evidence="2 3" key="1">
    <citation type="submission" date="2016-08" db="EMBL/GenBank/DDBJ databases">
        <title>Genome-based comparison of Moorella thermoacetic strains.</title>
        <authorList>
            <person name="Poehlein A."/>
            <person name="Bengelsdorf F.R."/>
            <person name="Esser C."/>
            <person name="Duerre P."/>
            <person name="Daniel R."/>
        </authorList>
    </citation>
    <scope>NUCLEOTIDE SEQUENCE [LARGE SCALE GENOMIC DNA]</scope>
    <source>
        <strain evidence="2 3">DSM 11768</strain>
    </source>
</reference>
<feature type="domain" description="DUF4351" evidence="1">
    <location>
        <begin position="4"/>
        <end position="52"/>
    </location>
</feature>
<dbReference type="Proteomes" id="UP000182743">
    <property type="component" value="Unassembled WGS sequence"/>
</dbReference>
<evidence type="ECO:0000313" key="3">
    <source>
        <dbReference type="Proteomes" id="UP000182743"/>
    </source>
</evidence>
<dbReference type="EMBL" id="MIHH01000031">
    <property type="protein sequence ID" value="OIQ07712.1"/>
    <property type="molecule type" value="Genomic_DNA"/>
</dbReference>
<name>A0A1J5JQH3_NEOTH</name>
<evidence type="ECO:0000259" key="1">
    <source>
        <dbReference type="Pfam" id="PF14261"/>
    </source>
</evidence>
<dbReference type="InterPro" id="IPR025587">
    <property type="entry name" value="DUF4351"/>
</dbReference>
<gene>
    <name evidence="2" type="ORF">MOOR_26660</name>
</gene>
<protein>
    <recommendedName>
        <fullName evidence="1">DUF4351 domain-containing protein</fullName>
    </recommendedName>
</protein>
<dbReference type="Pfam" id="PF14261">
    <property type="entry name" value="DUF4351"/>
    <property type="match status" value="1"/>
</dbReference>
<evidence type="ECO:0000313" key="2">
    <source>
        <dbReference type="EMBL" id="OIQ07712.1"/>
    </source>
</evidence>
<organism evidence="2 3">
    <name type="scientific">Neomoorella thermoacetica</name>
    <name type="common">Clostridium thermoaceticum</name>
    <dbReference type="NCBI Taxonomy" id="1525"/>
    <lineage>
        <taxon>Bacteria</taxon>
        <taxon>Bacillati</taxon>
        <taxon>Bacillota</taxon>
        <taxon>Clostridia</taxon>
        <taxon>Neomoorellales</taxon>
        <taxon>Neomoorellaceae</taxon>
        <taxon>Neomoorella</taxon>
    </lineage>
</organism>
<accession>A0A1J5JQH3</accession>
<proteinExistence type="predicted"/>
<dbReference type="AlphaFoldDB" id="A0A1J5JQH3"/>
<sequence>MLDVTIRLLSKKFRKIPREYMARIKKQDVYVLQQILDNIFDINELKERENYLQ</sequence>